<keyword evidence="2" id="KW-1185">Reference proteome</keyword>
<evidence type="ECO:0000313" key="2">
    <source>
        <dbReference type="Proteomes" id="UP000718793"/>
    </source>
</evidence>
<dbReference type="RefSeq" id="WP_216488787.1">
    <property type="nucleotide sequence ID" value="NZ_JAHMHH010000001.1"/>
</dbReference>
<reference evidence="1" key="1">
    <citation type="submission" date="2021-06" db="EMBL/GenBank/DDBJ databases">
        <title>Novel Mycoplasma species detected in California sea lions (Zalophus californianus) from the USA.</title>
        <authorList>
            <person name="Volokhov D.V."/>
            <person name="Furtak V.A."/>
            <person name="Zagorodnyaya T.A."/>
        </authorList>
    </citation>
    <scope>NUCLEOTIDE SEQUENCE [LARGE SCALE GENOMIC DNA]</scope>
    <source>
        <strain evidence="1">CSL 5346</strain>
    </source>
</reference>
<protein>
    <recommendedName>
        <fullName evidence="3">Tetratricopeptide repeat protein</fullName>
    </recommendedName>
</protein>
<evidence type="ECO:0008006" key="3">
    <source>
        <dbReference type="Google" id="ProtNLM"/>
    </source>
</evidence>
<evidence type="ECO:0000313" key="1">
    <source>
        <dbReference type="EMBL" id="MBU4692324.1"/>
    </source>
</evidence>
<organism evidence="1 2">
    <name type="scientific">Mycoplasma zalophi</name>
    <dbReference type="NCBI Taxonomy" id="191287"/>
    <lineage>
        <taxon>Bacteria</taxon>
        <taxon>Bacillati</taxon>
        <taxon>Mycoplasmatota</taxon>
        <taxon>Mollicutes</taxon>
        <taxon>Mycoplasmataceae</taxon>
        <taxon>Mycoplasma</taxon>
    </lineage>
</organism>
<accession>A0ABS6DQ42</accession>
<dbReference type="EMBL" id="JAHMHH010000001">
    <property type="protein sequence ID" value="MBU4692324.1"/>
    <property type="molecule type" value="Genomic_DNA"/>
</dbReference>
<sequence>MNQQFDKNNLEQIKKTIQEYETKKQFDKLFAYFETLEKEYKHNLQLVVLMVRICLNNNYPERARKYSEPLVNLVPENNRSYNELMCAVYDRNYEFYNAKYFLLRLLKDYPDDKFYLTQLSLYNSFTNYFNVRHSFITYIYEISKILLNEIKIYKKELENKNTNQEYKHLNFTINTIPDLEVSLINDNNQIIPKITFNFEIGELILLTYLAKSFLRNHHIDMIISTNPYAIPTIVNKQTTDEILKKILINIDKKDYINGHKIIIYHSLNNEDELAYLETISLYLKLCGNYQSIIKIYDENLKKTDKLLSLQNFLIWSFNDSKNNQIIHDWKDISIEILDFNYTKKHIFSNFIKTYKTSDQYFYFDLLYRNGLVVLNLDFETNDVEKTKNNFIKWVNEYSKETYQILDIKTDKNHLSAEVLMFDARNDSLSMLNNSFCAQNDEINTLKVNLYNNSSNKEIIYSKQSEFKDLSILFDYPLPEICNNQTINTFKAIAEEKAKYLKNNVDTKLADYYLKYRMMKIDSWIELNKDETEEN</sequence>
<gene>
    <name evidence="1" type="ORF">KQ875_01785</name>
</gene>
<proteinExistence type="predicted"/>
<dbReference type="Proteomes" id="UP000718793">
    <property type="component" value="Unassembled WGS sequence"/>
</dbReference>
<name>A0ABS6DQ42_9MOLU</name>
<comment type="caution">
    <text evidence="1">The sequence shown here is derived from an EMBL/GenBank/DDBJ whole genome shotgun (WGS) entry which is preliminary data.</text>
</comment>